<organism evidence="4 5">
    <name type="scientific">Arthrobacter hankyongi</name>
    <dbReference type="NCBI Taxonomy" id="2904801"/>
    <lineage>
        <taxon>Bacteria</taxon>
        <taxon>Bacillati</taxon>
        <taxon>Actinomycetota</taxon>
        <taxon>Actinomycetes</taxon>
        <taxon>Micrococcales</taxon>
        <taxon>Micrococcaceae</taxon>
        <taxon>Arthrobacter</taxon>
    </lineage>
</organism>
<keyword evidence="2" id="KW-0812">Transmembrane</keyword>
<feature type="transmembrane region" description="Helical" evidence="2">
    <location>
        <begin position="178"/>
        <end position="200"/>
    </location>
</feature>
<dbReference type="InterPro" id="IPR012171">
    <property type="entry name" value="Fatty_acid_desaturase"/>
</dbReference>
<dbReference type="EMBL" id="JAKLTQ010000011">
    <property type="protein sequence ID" value="MCG2623145.1"/>
    <property type="molecule type" value="Genomic_DNA"/>
</dbReference>
<feature type="transmembrane region" description="Helical" evidence="2">
    <location>
        <begin position="49"/>
        <end position="69"/>
    </location>
</feature>
<accession>A0ABS9L8Y3</accession>
<dbReference type="PANTHER" id="PTHR19353">
    <property type="entry name" value="FATTY ACID DESATURASE 2"/>
    <property type="match status" value="1"/>
</dbReference>
<reference evidence="4" key="1">
    <citation type="submission" date="2022-01" db="EMBL/GenBank/DDBJ databases">
        <authorList>
            <person name="Jo J.-H."/>
            <person name="Im W.-T."/>
        </authorList>
    </citation>
    <scope>NUCLEOTIDE SEQUENCE</scope>
    <source>
        <strain evidence="4">I2-34</strain>
    </source>
</reference>
<keyword evidence="5" id="KW-1185">Reference proteome</keyword>
<feature type="transmembrane region" description="Helical" evidence="2">
    <location>
        <begin position="75"/>
        <end position="92"/>
    </location>
</feature>
<keyword evidence="2" id="KW-0472">Membrane</keyword>
<evidence type="ECO:0000313" key="4">
    <source>
        <dbReference type="EMBL" id="MCG2623145.1"/>
    </source>
</evidence>
<evidence type="ECO:0000259" key="3">
    <source>
        <dbReference type="Pfam" id="PF00487"/>
    </source>
</evidence>
<dbReference type="PANTHER" id="PTHR19353:SF19">
    <property type="entry name" value="DELTA(5) FATTY ACID DESATURASE C-RELATED"/>
    <property type="match status" value="1"/>
</dbReference>
<dbReference type="CDD" id="cd03506">
    <property type="entry name" value="Delta6-FADS-like"/>
    <property type="match status" value="1"/>
</dbReference>
<dbReference type="PIRSF" id="PIRSF015921">
    <property type="entry name" value="FA_sphinglp_des"/>
    <property type="match status" value="1"/>
</dbReference>
<feature type="transmembrane region" description="Helical" evidence="2">
    <location>
        <begin position="212"/>
        <end position="230"/>
    </location>
</feature>
<feature type="region of interest" description="Disordered" evidence="1">
    <location>
        <begin position="1"/>
        <end position="22"/>
    </location>
</feature>
<feature type="domain" description="Fatty acid desaturase" evidence="3">
    <location>
        <begin position="75"/>
        <end position="334"/>
    </location>
</feature>
<proteinExistence type="predicted"/>
<evidence type="ECO:0000256" key="1">
    <source>
        <dbReference type="SAM" id="MobiDB-lite"/>
    </source>
</evidence>
<dbReference type="RefSeq" id="WP_237822158.1">
    <property type="nucleotide sequence ID" value="NZ_JAKLTQ010000011.1"/>
</dbReference>
<evidence type="ECO:0000313" key="5">
    <source>
        <dbReference type="Proteomes" id="UP001165368"/>
    </source>
</evidence>
<comment type="caution">
    <text evidence="4">The sequence shown here is derived from an EMBL/GenBank/DDBJ whole genome shotgun (WGS) entry which is preliminary data.</text>
</comment>
<dbReference type="InterPro" id="IPR005804">
    <property type="entry name" value="FA_desaturase_dom"/>
</dbReference>
<gene>
    <name evidence="4" type="ORF">LVY72_14690</name>
</gene>
<feature type="compositionally biased region" description="Basic and acidic residues" evidence="1">
    <location>
        <begin position="1"/>
        <end position="14"/>
    </location>
</feature>
<dbReference type="Proteomes" id="UP001165368">
    <property type="component" value="Unassembled WGS sequence"/>
</dbReference>
<protein>
    <submittedName>
        <fullName evidence="4">Acyl-CoA desaturase</fullName>
    </submittedName>
</protein>
<keyword evidence="2" id="KW-1133">Transmembrane helix</keyword>
<feature type="transmembrane region" description="Helical" evidence="2">
    <location>
        <begin position="113"/>
        <end position="131"/>
    </location>
</feature>
<dbReference type="Pfam" id="PF00487">
    <property type="entry name" value="FA_desaturase"/>
    <property type="match status" value="1"/>
</dbReference>
<name>A0ABS9L8Y3_9MICC</name>
<evidence type="ECO:0000256" key="2">
    <source>
        <dbReference type="SAM" id="Phobius"/>
    </source>
</evidence>
<sequence>MDAHHSASRPEDAHAGPAPTSKEPNAIAAGYLALAARIRDAGLLRRRRGYYITLFGVLMLLLCSAWTGFALLGRTWAQLIIAAVLGILFTQFSFLAHEAAHRQVFASKRVNEWAARLIGTGLVGISYAMWVRKHTRHHGFPNQVDKDPDIHTGAVAFHPEAAAGRRGMMVHVTRVQGWLLFPLLLFLGFSLYVDSVRYLIRNRAADRRWVEIPLLVTRFALLLGVVFLFLPVGLALAFIGVQIAVFGFYMGASFAPNHKGMPIYPKSARPDFVTRQVTASRNIRGGIIMDLLMGGLNRQTEHHLFPDMPRPSLRKAAAMVRRYCRTHDITYTETGLISSYATIVRYLNGVGIAATDPFHCPVADIYRPD</sequence>